<evidence type="ECO:0000256" key="1">
    <source>
        <dbReference type="ARBA" id="ARBA00001917"/>
    </source>
</evidence>
<evidence type="ECO:0000259" key="8">
    <source>
        <dbReference type="PROSITE" id="PS50902"/>
    </source>
</evidence>
<evidence type="ECO:0000256" key="7">
    <source>
        <dbReference type="RuleBase" id="RU367037"/>
    </source>
</evidence>
<proteinExistence type="inferred from homology"/>
<dbReference type="InterPro" id="IPR008254">
    <property type="entry name" value="Flavodoxin/NO_synth"/>
</dbReference>
<comment type="cofactor">
    <cofactor evidence="1 7">
        <name>FMN</name>
        <dbReference type="ChEBI" id="CHEBI:58210"/>
    </cofactor>
</comment>
<gene>
    <name evidence="9" type="ORF">SAMN05444401_1061</name>
</gene>
<dbReference type="OrthoDB" id="9790745at2"/>
<dbReference type="SUPFAM" id="SSF52218">
    <property type="entry name" value="Flavoproteins"/>
    <property type="match status" value="1"/>
</dbReference>
<accession>A0A1M6CAL3</accession>
<keyword evidence="6 7" id="KW-0249">Electron transport</keyword>
<feature type="domain" description="Flavodoxin-like" evidence="8">
    <location>
        <begin position="4"/>
        <end position="140"/>
    </location>
</feature>
<evidence type="ECO:0000256" key="3">
    <source>
        <dbReference type="ARBA" id="ARBA00022448"/>
    </source>
</evidence>
<sequence>MKKITIVYWSNGGNVEVLANSIAEGIKDAGAEITIKHVNEAQVEDVTSADAVAFGSPSMDNNRIEQQQMEPFINQFKLLPNDNKRVLLFGSYGWDGGNFIEEWETKMKDYNFNVIGKIAVNEAPSPEELKRAKELGKKLATF</sequence>
<dbReference type="Gene3D" id="3.40.50.360">
    <property type="match status" value="1"/>
</dbReference>
<evidence type="ECO:0000313" key="9">
    <source>
        <dbReference type="EMBL" id="SHI58070.1"/>
    </source>
</evidence>
<keyword evidence="5 7" id="KW-0288">FMN</keyword>
<dbReference type="GO" id="GO:0010181">
    <property type="term" value="F:FMN binding"/>
    <property type="evidence" value="ECO:0007669"/>
    <property type="project" value="UniProtKB-UniRule"/>
</dbReference>
<keyword evidence="4 7" id="KW-0285">Flavoprotein</keyword>
<dbReference type="Pfam" id="PF00258">
    <property type="entry name" value="Flavodoxin_1"/>
    <property type="match status" value="1"/>
</dbReference>
<keyword evidence="10" id="KW-1185">Reference proteome</keyword>
<dbReference type="PANTHER" id="PTHR43717">
    <property type="entry name" value="ANAEROBIC NITRIC OXIDE REDUCTASE FLAVORUBREDOXIN"/>
    <property type="match status" value="1"/>
</dbReference>
<dbReference type="PANTHER" id="PTHR43717:SF1">
    <property type="entry name" value="ANAEROBIC NITRIC OXIDE REDUCTASE FLAVORUBREDOXIN"/>
    <property type="match status" value="1"/>
</dbReference>
<dbReference type="GO" id="GO:0016651">
    <property type="term" value="F:oxidoreductase activity, acting on NAD(P)H"/>
    <property type="evidence" value="ECO:0007669"/>
    <property type="project" value="UniProtKB-ARBA"/>
</dbReference>
<name>A0A1M6CAL3_9CLOT</name>
<dbReference type="GO" id="GO:0009055">
    <property type="term" value="F:electron transfer activity"/>
    <property type="evidence" value="ECO:0007669"/>
    <property type="project" value="UniProtKB-UniRule"/>
</dbReference>
<dbReference type="AlphaFoldDB" id="A0A1M6CAL3"/>
<keyword evidence="3 7" id="KW-0813">Transport</keyword>
<dbReference type="Proteomes" id="UP000184080">
    <property type="component" value="Unassembled WGS sequence"/>
</dbReference>
<evidence type="ECO:0000256" key="4">
    <source>
        <dbReference type="ARBA" id="ARBA00022630"/>
    </source>
</evidence>
<evidence type="ECO:0000256" key="6">
    <source>
        <dbReference type="ARBA" id="ARBA00022982"/>
    </source>
</evidence>
<evidence type="ECO:0000256" key="2">
    <source>
        <dbReference type="ARBA" id="ARBA00005267"/>
    </source>
</evidence>
<evidence type="ECO:0000313" key="10">
    <source>
        <dbReference type="Proteomes" id="UP000184080"/>
    </source>
</evidence>
<evidence type="ECO:0000256" key="5">
    <source>
        <dbReference type="ARBA" id="ARBA00022643"/>
    </source>
</evidence>
<organism evidence="9 10">
    <name type="scientific">Clostridium amylolyticum</name>
    <dbReference type="NCBI Taxonomy" id="1121298"/>
    <lineage>
        <taxon>Bacteria</taxon>
        <taxon>Bacillati</taxon>
        <taxon>Bacillota</taxon>
        <taxon>Clostridia</taxon>
        <taxon>Eubacteriales</taxon>
        <taxon>Clostridiaceae</taxon>
        <taxon>Clostridium</taxon>
    </lineage>
</organism>
<dbReference type="STRING" id="1121298.SAMN05444401_1061"/>
<dbReference type="EMBL" id="FQZO01000001">
    <property type="protein sequence ID" value="SHI58070.1"/>
    <property type="molecule type" value="Genomic_DNA"/>
</dbReference>
<reference evidence="9 10" key="1">
    <citation type="submission" date="2016-11" db="EMBL/GenBank/DDBJ databases">
        <authorList>
            <person name="Jaros S."/>
            <person name="Januszkiewicz K."/>
            <person name="Wedrychowicz H."/>
        </authorList>
    </citation>
    <scope>NUCLEOTIDE SEQUENCE [LARGE SCALE GENOMIC DNA]</scope>
    <source>
        <strain evidence="9 10">DSM 21864</strain>
    </source>
</reference>
<dbReference type="InterPro" id="IPR010087">
    <property type="entry name" value="Flav_short"/>
</dbReference>
<dbReference type="InterPro" id="IPR029039">
    <property type="entry name" value="Flavoprotein-like_sf"/>
</dbReference>
<dbReference type="PROSITE" id="PS50902">
    <property type="entry name" value="FLAVODOXIN_LIKE"/>
    <property type="match status" value="1"/>
</dbReference>
<comment type="similarity">
    <text evidence="2 7">Belongs to the flavodoxin family.</text>
</comment>
<dbReference type="NCBIfam" id="NF004050">
    <property type="entry name" value="PRK05569.1"/>
    <property type="match status" value="1"/>
</dbReference>
<dbReference type="RefSeq" id="WP_073004309.1">
    <property type="nucleotide sequence ID" value="NZ_FQZO01000001.1"/>
</dbReference>
<comment type="function">
    <text evidence="7">Low-potential electron donor to a number of redox enzymes.</text>
</comment>
<dbReference type="NCBIfam" id="TIGR01753">
    <property type="entry name" value="flav_short"/>
    <property type="match status" value="1"/>
</dbReference>
<protein>
    <recommendedName>
        <fullName evidence="7">Flavodoxin</fullName>
    </recommendedName>
</protein>